<dbReference type="AlphaFoldDB" id="A0A8S4C3I4"/>
<dbReference type="EMBL" id="CAJVAF010000349">
    <property type="protein sequence ID" value="CAG7600003.1"/>
    <property type="molecule type" value="Genomic_DNA"/>
</dbReference>
<sequence>MHFTKAADKVGVPQDLRNTIMSMTGTIIVKDNNVHFFESLAQDEKAGLLT</sequence>
<keyword evidence="2" id="KW-1185">Reference proteome</keyword>
<dbReference type="Proteomes" id="UP000837675">
    <property type="component" value="Unassembled WGS sequence"/>
</dbReference>
<name>A0A8S4C3I4_9ACAR</name>
<accession>A0A8S4C3I4</accession>
<organism evidence="1 2">
    <name type="scientific">Hyalomma marginatum</name>
    <dbReference type="NCBI Taxonomy" id="34627"/>
    <lineage>
        <taxon>Eukaryota</taxon>
        <taxon>Metazoa</taxon>
        <taxon>Ecdysozoa</taxon>
        <taxon>Arthropoda</taxon>
        <taxon>Chelicerata</taxon>
        <taxon>Arachnida</taxon>
        <taxon>Acari</taxon>
        <taxon>Parasitiformes</taxon>
        <taxon>Ixodida</taxon>
        <taxon>Ixodoidea</taxon>
        <taxon>Ixodidae</taxon>
        <taxon>Hyalomminae</taxon>
        <taxon>Hyalomma</taxon>
    </lineage>
</organism>
<comment type="caution">
    <text evidence="1">The sequence shown here is derived from an EMBL/GenBank/DDBJ whole genome shotgun (WGS) entry which is preliminary data.</text>
</comment>
<protein>
    <submittedName>
        <fullName evidence="1">Uncharacterized protein</fullName>
    </submittedName>
</protein>
<proteinExistence type="predicted"/>
<evidence type="ECO:0000313" key="1">
    <source>
        <dbReference type="EMBL" id="CAG7600003.1"/>
    </source>
</evidence>
<reference evidence="1" key="1">
    <citation type="submission" date="2021-06" db="EMBL/GenBank/DDBJ databases">
        <authorList>
            <person name="Nardi T."/>
            <person name="Nardi T."/>
        </authorList>
    </citation>
    <scope>NUCLEOTIDE SEQUENCE</scope>
</reference>
<gene>
    <name evidence="1" type="ORF">MHYMCMPASI_01145</name>
</gene>
<evidence type="ECO:0000313" key="2">
    <source>
        <dbReference type="Proteomes" id="UP000837675"/>
    </source>
</evidence>